<proteinExistence type="predicted"/>
<evidence type="ECO:0000256" key="1">
    <source>
        <dbReference type="SAM" id="MobiDB-lite"/>
    </source>
</evidence>
<evidence type="ECO:0000313" key="3">
    <source>
        <dbReference type="Proteomes" id="UP001215598"/>
    </source>
</evidence>
<feature type="region of interest" description="Disordered" evidence="1">
    <location>
        <begin position="1"/>
        <end position="46"/>
    </location>
</feature>
<feature type="compositionally biased region" description="Basic residues" evidence="1">
    <location>
        <begin position="720"/>
        <end position="734"/>
    </location>
</feature>
<sequence>MSDNLSDEWLEVDSLSDTDSLSSRDTDHDDLPSEPPSRRSSISIGSSVDGEIDAWEGFADDSPQDPVPDADPVVAAFAAAEQAGPRRMLDSAGHASDEQLVTAALEQSLVGTLSASRSSSLGVSSTVHNSLRDLRLSFPDPLTSSRDELNRSYEAVSSSETHCITDDDSNSPMTTEFPTVVPPLRNESPLTDESSRHLSADVDVNALSGSGPLPVTVYCGDDQIKDFDVVLYGSTPQSREFAQWLWSIFVTGGVLLSPKDKESLLSHIASGDFNAPSSQTYVRPSLAIISLPSASPCLPKHTLYLPIIFPATDNSIQDVLPDPSKAYESWSSLDIPAVQTLRLLDNAESQIFVDDEEMRKLVDPQFVYRGLEPLLPYHPKKPFARFEQLRPVHAVTFVALLSLIMGFAVNTGFRSPAPTPAVATVTQTTPSTLWNMFGTAPNSSVAPLTTAPAASTAAIMPSTLKDLAVAVFNPATTTAASVSVASTSTAASTPTASGSGSVGSQSKSMALVEKSTKDVILRPSTALSNPSSPKAPPTHTPSVGGSRKKVVTTALPVKESAPVSSLNLKLVDSLSQVVDASMKALEEVIGHDFKELMGALDALMRAIGDQAAMIISDSKSRAQLLRERLNYRNERAKGKARELKEMGEQLVSQAGERLRARAEIARTRAQSLKKTFMSTSAWRTYAQAHGEWSEKLDTKRGKGGKRRDRKREAKGGLFAKLKKRRENRKSRVAI</sequence>
<protein>
    <submittedName>
        <fullName evidence="2">Uncharacterized protein</fullName>
    </submittedName>
</protein>
<comment type="caution">
    <text evidence="2">The sequence shown here is derived from an EMBL/GenBank/DDBJ whole genome shotgun (WGS) entry which is preliminary data.</text>
</comment>
<reference evidence="2" key="1">
    <citation type="submission" date="2023-03" db="EMBL/GenBank/DDBJ databases">
        <title>Massive genome expansion in bonnet fungi (Mycena s.s.) driven by repeated elements and novel gene families across ecological guilds.</title>
        <authorList>
            <consortium name="Lawrence Berkeley National Laboratory"/>
            <person name="Harder C.B."/>
            <person name="Miyauchi S."/>
            <person name="Viragh M."/>
            <person name="Kuo A."/>
            <person name="Thoen E."/>
            <person name="Andreopoulos B."/>
            <person name="Lu D."/>
            <person name="Skrede I."/>
            <person name="Drula E."/>
            <person name="Henrissat B."/>
            <person name="Morin E."/>
            <person name="Kohler A."/>
            <person name="Barry K."/>
            <person name="LaButti K."/>
            <person name="Morin E."/>
            <person name="Salamov A."/>
            <person name="Lipzen A."/>
            <person name="Mereny Z."/>
            <person name="Hegedus B."/>
            <person name="Baldrian P."/>
            <person name="Stursova M."/>
            <person name="Weitz H."/>
            <person name="Taylor A."/>
            <person name="Grigoriev I.V."/>
            <person name="Nagy L.G."/>
            <person name="Martin F."/>
            <person name="Kauserud H."/>
        </authorList>
    </citation>
    <scope>NUCLEOTIDE SEQUENCE</scope>
    <source>
        <strain evidence="2">CBHHK182m</strain>
    </source>
</reference>
<feature type="region of interest" description="Disordered" evidence="1">
    <location>
        <begin position="483"/>
        <end position="508"/>
    </location>
</feature>
<feature type="region of interest" description="Disordered" evidence="1">
    <location>
        <begin position="690"/>
        <end position="734"/>
    </location>
</feature>
<gene>
    <name evidence="2" type="ORF">B0H16DRAFT_1685098</name>
</gene>
<feature type="compositionally biased region" description="Acidic residues" evidence="1">
    <location>
        <begin position="1"/>
        <end position="16"/>
    </location>
</feature>
<dbReference type="Proteomes" id="UP001215598">
    <property type="component" value="Unassembled WGS sequence"/>
</dbReference>
<organism evidence="2 3">
    <name type="scientific">Mycena metata</name>
    <dbReference type="NCBI Taxonomy" id="1033252"/>
    <lineage>
        <taxon>Eukaryota</taxon>
        <taxon>Fungi</taxon>
        <taxon>Dikarya</taxon>
        <taxon>Basidiomycota</taxon>
        <taxon>Agaricomycotina</taxon>
        <taxon>Agaricomycetes</taxon>
        <taxon>Agaricomycetidae</taxon>
        <taxon>Agaricales</taxon>
        <taxon>Marasmiineae</taxon>
        <taxon>Mycenaceae</taxon>
        <taxon>Mycena</taxon>
    </lineage>
</organism>
<dbReference type="EMBL" id="JARKIB010000013">
    <property type="protein sequence ID" value="KAJ7773244.1"/>
    <property type="molecule type" value="Genomic_DNA"/>
</dbReference>
<feature type="region of interest" description="Disordered" evidence="1">
    <location>
        <begin position="524"/>
        <end position="548"/>
    </location>
</feature>
<name>A0AAD7NS44_9AGAR</name>
<dbReference type="AlphaFoldDB" id="A0AAD7NS44"/>
<feature type="compositionally biased region" description="Basic and acidic residues" evidence="1">
    <location>
        <begin position="22"/>
        <end position="31"/>
    </location>
</feature>
<keyword evidence="3" id="KW-1185">Reference proteome</keyword>
<evidence type="ECO:0000313" key="2">
    <source>
        <dbReference type="EMBL" id="KAJ7773244.1"/>
    </source>
</evidence>
<feature type="compositionally biased region" description="Basic and acidic residues" evidence="1">
    <location>
        <begin position="691"/>
        <end position="700"/>
    </location>
</feature>
<accession>A0AAD7NS44</accession>